<gene>
    <name evidence="2" type="ORF">BRADI_4g23935v3</name>
</gene>
<organism evidence="2">
    <name type="scientific">Brachypodium distachyon</name>
    <name type="common">Purple false brome</name>
    <name type="synonym">Trachynia distachya</name>
    <dbReference type="NCBI Taxonomy" id="15368"/>
    <lineage>
        <taxon>Eukaryota</taxon>
        <taxon>Viridiplantae</taxon>
        <taxon>Streptophyta</taxon>
        <taxon>Embryophyta</taxon>
        <taxon>Tracheophyta</taxon>
        <taxon>Spermatophyta</taxon>
        <taxon>Magnoliopsida</taxon>
        <taxon>Liliopsida</taxon>
        <taxon>Poales</taxon>
        <taxon>Poaceae</taxon>
        <taxon>BOP clade</taxon>
        <taxon>Pooideae</taxon>
        <taxon>Stipodae</taxon>
        <taxon>Brachypodieae</taxon>
        <taxon>Brachypodium</taxon>
    </lineage>
</organism>
<keyword evidence="1" id="KW-1133">Transmembrane helix</keyword>
<dbReference type="EnsemblPlants" id="KQJ89170">
    <property type="protein sequence ID" value="KQJ89170"/>
    <property type="gene ID" value="BRADI_4g23935v3"/>
</dbReference>
<sequence length="98" mass="11097">MASCGSCWRHNHLHLLGLVNQLQVNNIFGAFCLFQYEPLPISFFLSIAVEGNNSQGSLPNRTAFPTFQWCAILYVFGVFFNLEKILLGSKLSFRLHTT</sequence>
<dbReference type="Proteomes" id="UP000008810">
    <property type="component" value="Chromosome 4"/>
</dbReference>
<reference evidence="2" key="2">
    <citation type="submission" date="2017-06" db="EMBL/GenBank/DDBJ databases">
        <title>WGS assembly of Brachypodium distachyon.</title>
        <authorList>
            <consortium name="The International Brachypodium Initiative"/>
            <person name="Lucas S."/>
            <person name="Harmon-Smith M."/>
            <person name="Lail K."/>
            <person name="Tice H."/>
            <person name="Grimwood J."/>
            <person name="Bruce D."/>
            <person name="Barry K."/>
            <person name="Shu S."/>
            <person name="Lindquist E."/>
            <person name="Wang M."/>
            <person name="Pitluck S."/>
            <person name="Vogel J.P."/>
            <person name="Garvin D.F."/>
            <person name="Mockler T.C."/>
            <person name="Schmutz J."/>
            <person name="Rokhsar D."/>
            <person name="Bevan M.W."/>
        </authorList>
    </citation>
    <scope>NUCLEOTIDE SEQUENCE</scope>
    <source>
        <strain evidence="2">Bd21</strain>
    </source>
</reference>
<dbReference type="Gramene" id="KQJ89170">
    <property type="protein sequence ID" value="KQJ89170"/>
    <property type="gene ID" value="BRADI_4g23935v3"/>
</dbReference>
<accession>A0A0Q3H6Z1</accession>
<feature type="transmembrane region" description="Helical" evidence="1">
    <location>
        <begin position="66"/>
        <end position="87"/>
    </location>
</feature>
<keyword evidence="1" id="KW-0472">Membrane</keyword>
<protein>
    <submittedName>
        <fullName evidence="2 3">Uncharacterized protein</fullName>
    </submittedName>
</protein>
<evidence type="ECO:0000256" key="1">
    <source>
        <dbReference type="SAM" id="Phobius"/>
    </source>
</evidence>
<reference evidence="3" key="3">
    <citation type="submission" date="2018-08" db="UniProtKB">
        <authorList>
            <consortium name="EnsemblPlants"/>
        </authorList>
    </citation>
    <scope>IDENTIFICATION</scope>
    <source>
        <strain evidence="3">cv. Bd21</strain>
    </source>
</reference>
<dbReference type="AlphaFoldDB" id="A0A0Q3H6Z1"/>
<evidence type="ECO:0000313" key="3">
    <source>
        <dbReference type="EnsemblPlants" id="KQJ89170"/>
    </source>
</evidence>
<dbReference type="EMBL" id="CM000883">
    <property type="protein sequence ID" value="KQJ89170.1"/>
    <property type="molecule type" value="Genomic_DNA"/>
</dbReference>
<name>A0A0Q3H6Z1_BRADI</name>
<evidence type="ECO:0000313" key="2">
    <source>
        <dbReference type="EMBL" id="KQJ89170.1"/>
    </source>
</evidence>
<reference evidence="2 3" key="1">
    <citation type="journal article" date="2010" name="Nature">
        <title>Genome sequencing and analysis of the model grass Brachypodium distachyon.</title>
        <authorList>
            <consortium name="International Brachypodium Initiative"/>
        </authorList>
    </citation>
    <scope>NUCLEOTIDE SEQUENCE [LARGE SCALE GENOMIC DNA]</scope>
    <source>
        <strain evidence="2 3">Bd21</strain>
    </source>
</reference>
<dbReference type="InParanoid" id="A0A0Q3H6Z1"/>
<proteinExistence type="predicted"/>
<keyword evidence="4" id="KW-1185">Reference proteome</keyword>
<evidence type="ECO:0000313" key="4">
    <source>
        <dbReference type="Proteomes" id="UP000008810"/>
    </source>
</evidence>
<keyword evidence="1" id="KW-0812">Transmembrane</keyword>